<dbReference type="EMBL" id="FN649736">
    <property type="protein sequence ID" value="CBJ33522.1"/>
    <property type="molecule type" value="Genomic_DNA"/>
</dbReference>
<dbReference type="EMBL" id="FN648713">
    <property type="protein sequence ID" value="CBJ33522.1"/>
    <property type="molecule type" value="Genomic_DNA"/>
</dbReference>
<gene>
    <name evidence="1" type="ORF">Esi_0504_0008</name>
</gene>
<reference evidence="1 2" key="1">
    <citation type="journal article" date="2010" name="Nature">
        <title>The Ectocarpus genome and the independent evolution of multicellularity in brown algae.</title>
        <authorList>
            <person name="Cock J.M."/>
            <person name="Sterck L."/>
            <person name="Rouze P."/>
            <person name="Scornet D."/>
            <person name="Allen A.E."/>
            <person name="Amoutzias G."/>
            <person name="Anthouard V."/>
            <person name="Artiguenave F."/>
            <person name="Aury J.M."/>
            <person name="Badger J.H."/>
            <person name="Beszteri B."/>
            <person name="Billiau K."/>
            <person name="Bonnet E."/>
            <person name="Bothwell J.H."/>
            <person name="Bowler C."/>
            <person name="Boyen C."/>
            <person name="Brownlee C."/>
            <person name="Carrano C.J."/>
            <person name="Charrier B."/>
            <person name="Cho G.Y."/>
            <person name="Coelho S.M."/>
            <person name="Collen J."/>
            <person name="Corre E."/>
            <person name="Da Silva C."/>
            <person name="Delage L."/>
            <person name="Delaroque N."/>
            <person name="Dittami S.M."/>
            <person name="Doulbeau S."/>
            <person name="Elias M."/>
            <person name="Farnham G."/>
            <person name="Gachon C.M."/>
            <person name="Gschloessl B."/>
            <person name="Heesch S."/>
            <person name="Jabbari K."/>
            <person name="Jubin C."/>
            <person name="Kawai H."/>
            <person name="Kimura K."/>
            <person name="Kloareg B."/>
            <person name="Kupper F.C."/>
            <person name="Lang D."/>
            <person name="Le Bail A."/>
            <person name="Leblanc C."/>
            <person name="Lerouge P."/>
            <person name="Lohr M."/>
            <person name="Lopez P.J."/>
            <person name="Martens C."/>
            <person name="Maumus F."/>
            <person name="Michel G."/>
            <person name="Miranda-Saavedra D."/>
            <person name="Morales J."/>
            <person name="Moreau H."/>
            <person name="Motomura T."/>
            <person name="Nagasato C."/>
            <person name="Napoli C.A."/>
            <person name="Nelson D.R."/>
            <person name="Nyvall-Collen P."/>
            <person name="Peters A.F."/>
            <person name="Pommier C."/>
            <person name="Potin P."/>
            <person name="Poulain J."/>
            <person name="Quesneville H."/>
            <person name="Read B."/>
            <person name="Rensing S.A."/>
            <person name="Ritter A."/>
            <person name="Rousvoal S."/>
            <person name="Samanta M."/>
            <person name="Samson G."/>
            <person name="Schroeder D.C."/>
            <person name="Segurens B."/>
            <person name="Strittmatter M."/>
            <person name="Tonon T."/>
            <person name="Tregear J.W."/>
            <person name="Valentin K."/>
            <person name="von Dassow P."/>
            <person name="Yamagishi T."/>
            <person name="Van de Peer Y."/>
            <person name="Wincker P."/>
        </authorList>
    </citation>
    <scope>NUCLEOTIDE SEQUENCE [LARGE SCALE GENOMIC DNA]</scope>
    <source>
        <strain evidence="2">Ec32 / CCAP1310/4</strain>
    </source>
</reference>
<name>D7G3C8_ECTSI</name>
<protein>
    <submittedName>
        <fullName evidence="1">Uncharacterized protein</fullName>
    </submittedName>
</protein>
<keyword evidence="2" id="KW-1185">Reference proteome</keyword>
<sequence>MHAKLRHLSHRAEDARSVSERKACCLERAHRDALRERMLSEQRLREELRQWKHHHPERLREEKDHSQRQYLAVLGKLARRHTWLKTSL</sequence>
<organism evidence="1 2">
    <name type="scientific">Ectocarpus siliculosus</name>
    <name type="common">Brown alga</name>
    <name type="synonym">Conferva siliculosa</name>
    <dbReference type="NCBI Taxonomy" id="2880"/>
    <lineage>
        <taxon>Eukaryota</taxon>
        <taxon>Sar</taxon>
        <taxon>Stramenopiles</taxon>
        <taxon>Ochrophyta</taxon>
        <taxon>PX clade</taxon>
        <taxon>Phaeophyceae</taxon>
        <taxon>Ectocarpales</taxon>
        <taxon>Ectocarpaceae</taxon>
        <taxon>Ectocarpus</taxon>
    </lineage>
</organism>
<proteinExistence type="predicted"/>
<dbReference type="AlphaFoldDB" id="D7G3C8"/>
<dbReference type="OrthoDB" id="10422311at2759"/>
<evidence type="ECO:0000313" key="2">
    <source>
        <dbReference type="Proteomes" id="UP000002630"/>
    </source>
</evidence>
<accession>D7G3C8</accession>
<dbReference type="InParanoid" id="D7G3C8"/>
<evidence type="ECO:0000313" key="1">
    <source>
        <dbReference type="EMBL" id="CBJ33522.1"/>
    </source>
</evidence>
<dbReference type="Proteomes" id="UP000002630">
    <property type="component" value="Linkage Group LG11"/>
</dbReference>